<feature type="domain" description="ABM" evidence="1">
    <location>
        <begin position="62"/>
        <end position="151"/>
    </location>
</feature>
<accession>A0ABT9CAV2</accession>
<dbReference type="GO" id="GO:0004497">
    <property type="term" value="F:monooxygenase activity"/>
    <property type="evidence" value="ECO:0007669"/>
    <property type="project" value="UniProtKB-KW"/>
</dbReference>
<dbReference type="Gene3D" id="3.30.70.100">
    <property type="match status" value="1"/>
</dbReference>
<dbReference type="RefSeq" id="WP_305023591.1">
    <property type="nucleotide sequence ID" value="NZ_JAUQTB010000003.1"/>
</dbReference>
<dbReference type="InterPro" id="IPR011008">
    <property type="entry name" value="Dimeric_a/b-barrel"/>
</dbReference>
<gene>
    <name evidence="2" type="ORF">Q5741_08195</name>
</gene>
<reference evidence="2 3" key="1">
    <citation type="submission" date="2023-07" db="EMBL/GenBank/DDBJ databases">
        <title>Paenibacillus sp. JX-17 nov. isolated from soil.</title>
        <authorList>
            <person name="Wan Y."/>
            <person name="Liu B."/>
        </authorList>
    </citation>
    <scope>NUCLEOTIDE SEQUENCE [LARGE SCALE GENOMIC DNA]</scope>
    <source>
        <strain evidence="2 3">JX-17</strain>
    </source>
</reference>
<dbReference type="PROSITE" id="PS51725">
    <property type="entry name" value="ABM"/>
    <property type="match status" value="1"/>
</dbReference>
<dbReference type="EC" id="1.14.-.-" evidence="2"/>
<dbReference type="PANTHER" id="PTHR34474">
    <property type="entry name" value="SIGNAL TRANSDUCTION PROTEIN TRAP"/>
    <property type="match status" value="1"/>
</dbReference>
<evidence type="ECO:0000313" key="3">
    <source>
        <dbReference type="Proteomes" id="UP001240171"/>
    </source>
</evidence>
<protein>
    <submittedName>
        <fullName evidence="2">Antibiotic biosynthesis monooxygenase</fullName>
        <ecNumber evidence="2">1.14.-.-</ecNumber>
    </submittedName>
</protein>
<keyword evidence="3" id="KW-1185">Reference proteome</keyword>
<sequence length="163" mass="18744">MFVYFVNEAIPAALGAEPHLTLRDDGKEYYLFETTDSYQLETTDTPSYEAIDAFGSLAGGAHAVMNNIPVREEGRPAFEERFLNRARKVEEEPGFIGIRVLRPLNSDTYVILTIWETEEHFKSWQQSQAYSHAHRKREQPEGLTQSKPDIFPRPSFVTTYKIL</sequence>
<dbReference type="Pfam" id="PF03992">
    <property type="entry name" value="ABM"/>
    <property type="match status" value="1"/>
</dbReference>
<dbReference type="EMBL" id="JAUQTB010000003">
    <property type="protein sequence ID" value="MDO7906396.1"/>
    <property type="molecule type" value="Genomic_DNA"/>
</dbReference>
<comment type="caution">
    <text evidence="2">The sequence shown here is derived from an EMBL/GenBank/DDBJ whole genome shotgun (WGS) entry which is preliminary data.</text>
</comment>
<proteinExistence type="predicted"/>
<keyword evidence="2" id="KW-0560">Oxidoreductase</keyword>
<dbReference type="InterPro" id="IPR050404">
    <property type="entry name" value="Heme-degrading_MO"/>
</dbReference>
<evidence type="ECO:0000313" key="2">
    <source>
        <dbReference type="EMBL" id="MDO7906396.1"/>
    </source>
</evidence>
<dbReference type="Proteomes" id="UP001240171">
    <property type="component" value="Unassembled WGS sequence"/>
</dbReference>
<name>A0ABT9CAV2_9BACL</name>
<keyword evidence="2" id="KW-0503">Monooxygenase</keyword>
<organism evidence="2 3">
    <name type="scientific">Paenibacillus lacisoli</name>
    <dbReference type="NCBI Taxonomy" id="3064525"/>
    <lineage>
        <taxon>Bacteria</taxon>
        <taxon>Bacillati</taxon>
        <taxon>Bacillota</taxon>
        <taxon>Bacilli</taxon>
        <taxon>Bacillales</taxon>
        <taxon>Paenibacillaceae</taxon>
        <taxon>Paenibacillus</taxon>
    </lineage>
</organism>
<evidence type="ECO:0000259" key="1">
    <source>
        <dbReference type="PROSITE" id="PS51725"/>
    </source>
</evidence>
<dbReference type="SUPFAM" id="SSF54909">
    <property type="entry name" value="Dimeric alpha+beta barrel"/>
    <property type="match status" value="1"/>
</dbReference>
<dbReference type="InterPro" id="IPR007138">
    <property type="entry name" value="ABM_dom"/>
</dbReference>
<dbReference type="PANTHER" id="PTHR34474:SF2">
    <property type="entry name" value="SIGNAL TRANSDUCTION PROTEIN TRAP"/>
    <property type="match status" value="1"/>
</dbReference>